<organism evidence="1 2">
    <name type="scientific">Paractinoplanes atraurantiacus</name>
    <dbReference type="NCBI Taxonomy" id="1036182"/>
    <lineage>
        <taxon>Bacteria</taxon>
        <taxon>Bacillati</taxon>
        <taxon>Actinomycetota</taxon>
        <taxon>Actinomycetes</taxon>
        <taxon>Micromonosporales</taxon>
        <taxon>Micromonosporaceae</taxon>
        <taxon>Paractinoplanes</taxon>
    </lineage>
</organism>
<evidence type="ECO:0000313" key="1">
    <source>
        <dbReference type="EMBL" id="SNY15320.1"/>
    </source>
</evidence>
<evidence type="ECO:0000313" key="2">
    <source>
        <dbReference type="Proteomes" id="UP000219612"/>
    </source>
</evidence>
<protein>
    <submittedName>
        <fullName evidence="1">Uncharacterized protein</fullName>
    </submittedName>
</protein>
<dbReference type="OrthoDB" id="3296088at2"/>
<reference evidence="1 2" key="1">
    <citation type="submission" date="2017-09" db="EMBL/GenBank/DDBJ databases">
        <authorList>
            <person name="Ehlers B."/>
            <person name="Leendertz F.H."/>
        </authorList>
    </citation>
    <scope>NUCLEOTIDE SEQUENCE [LARGE SCALE GENOMIC DNA]</scope>
    <source>
        <strain evidence="1 2">CGMCC 4.6857</strain>
    </source>
</reference>
<dbReference type="RefSeq" id="WP_097318623.1">
    <property type="nucleotide sequence ID" value="NZ_OBDY01000001.1"/>
</dbReference>
<sequence length="87" mass="9344">MAPNTERPTEADALRALAELVGDETAAGMWDLTVRALGLRRPVESVSDLRQVAEHMMITGDLVRVAGRSLKVRAITYDALSPTGGQP</sequence>
<proteinExistence type="predicted"/>
<keyword evidence="2" id="KW-1185">Reference proteome</keyword>
<gene>
    <name evidence="1" type="ORF">SAMN05421748_1011321</name>
</gene>
<dbReference type="AlphaFoldDB" id="A0A285FVF0"/>
<name>A0A285FVF0_9ACTN</name>
<dbReference type="Proteomes" id="UP000219612">
    <property type="component" value="Unassembled WGS sequence"/>
</dbReference>
<dbReference type="EMBL" id="OBDY01000001">
    <property type="protein sequence ID" value="SNY15320.1"/>
    <property type="molecule type" value="Genomic_DNA"/>
</dbReference>
<accession>A0A285FVF0</accession>